<dbReference type="eggNOG" id="COG0845">
    <property type="taxonomic scope" value="Bacteria"/>
</dbReference>
<evidence type="ECO:0000259" key="4">
    <source>
        <dbReference type="Pfam" id="PF25876"/>
    </source>
</evidence>
<evidence type="ECO:0000259" key="6">
    <source>
        <dbReference type="Pfam" id="PF25954"/>
    </source>
</evidence>
<dbReference type="PANTHER" id="PTHR30469">
    <property type="entry name" value="MULTIDRUG RESISTANCE PROTEIN MDTA"/>
    <property type="match status" value="1"/>
</dbReference>
<dbReference type="Pfam" id="PF25989">
    <property type="entry name" value="YknX_C"/>
    <property type="match status" value="1"/>
</dbReference>
<dbReference type="Gene3D" id="2.40.30.170">
    <property type="match status" value="1"/>
</dbReference>
<dbReference type="Gene3D" id="2.40.420.20">
    <property type="match status" value="1"/>
</dbReference>
<feature type="domain" description="CusB-like beta-barrel" evidence="6">
    <location>
        <begin position="404"/>
        <end position="478"/>
    </location>
</feature>
<keyword evidence="9" id="KW-1185">Reference proteome</keyword>
<keyword evidence="2" id="KW-0175">Coiled coil</keyword>
<dbReference type="Pfam" id="PF25876">
    <property type="entry name" value="HH_MFP_RND"/>
    <property type="match status" value="1"/>
</dbReference>
<dbReference type="InterPro" id="IPR006143">
    <property type="entry name" value="RND_pump_MFP"/>
</dbReference>
<protein>
    <submittedName>
        <fullName evidence="8">RND family efflux transporter, MFP subunit</fullName>
    </submittedName>
</protein>
<feature type="domain" description="Multidrug resistance protein MdtA-like barrel-sandwich hybrid" evidence="5">
    <location>
        <begin position="91"/>
        <end position="380"/>
    </location>
</feature>
<evidence type="ECO:0000313" key="8">
    <source>
        <dbReference type="EMBL" id="CCW35175.1"/>
    </source>
</evidence>
<organism evidence="8 9">
    <name type="scientific">Chthonomonas calidirosea (strain DSM 23976 / ICMP 18418 / T49)</name>
    <dbReference type="NCBI Taxonomy" id="1303518"/>
    <lineage>
        <taxon>Bacteria</taxon>
        <taxon>Bacillati</taxon>
        <taxon>Armatimonadota</taxon>
        <taxon>Chthonomonadia</taxon>
        <taxon>Chthonomonadales</taxon>
        <taxon>Chthonomonadaceae</taxon>
        <taxon>Chthonomonas</taxon>
    </lineage>
</organism>
<dbReference type="Pfam" id="PF25917">
    <property type="entry name" value="BSH_RND"/>
    <property type="match status" value="1"/>
</dbReference>
<dbReference type="GO" id="GO:1990281">
    <property type="term" value="C:efflux pump complex"/>
    <property type="evidence" value="ECO:0007669"/>
    <property type="project" value="TreeGrafter"/>
</dbReference>
<dbReference type="Gene3D" id="2.40.50.100">
    <property type="match status" value="2"/>
</dbReference>
<dbReference type="Pfam" id="PF25954">
    <property type="entry name" value="Beta-barrel_RND_2"/>
    <property type="match status" value="1"/>
</dbReference>
<dbReference type="InterPro" id="IPR058625">
    <property type="entry name" value="MdtA-like_BSH"/>
</dbReference>
<dbReference type="FunFam" id="2.40.30.170:FF:000010">
    <property type="entry name" value="Efflux RND transporter periplasmic adaptor subunit"/>
    <property type="match status" value="1"/>
</dbReference>
<dbReference type="EMBL" id="HF951689">
    <property type="protein sequence ID" value="CCW35175.1"/>
    <property type="molecule type" value="Genomic_DNA"/>
</dbReference>
<keyword evidence="3" id="KW-0812">Transmembrane</keyword>
<dbReference type="PANTHER" id="PTHR30469:SF37">
    <property type="entry name" value="RAGD PROTEIN"/>
    <property type="match status" value="1"/>
</dbReference>
<gene>
    <name evidence="8" type="ORF">CCALI_01357</name>
</gene>
<feature type="coiled-coil region" evidence="2">
    <location>
        <begin position="149"/>
        <end position="232"/>
    </location>
</feature>
<dbReference type="PATRIC" id="fig|1303518.3.peg.1388"/>
<evidence type="ECO:0000256" key="1">
    <source>
        <dbReference type="ARBA" id="ARBA00009477"/>
    </source>
</evidence>
<dbReference type="Proteomes" id="UP000014227">
    <property type="component" value="Chromosome I"/>
</dbReference>
<evidence type="ECO:0000259" key="5">
    <source>
        <dbReference type="Pfam" id="PF25917"/>
    </source>
</evidence>
<dbReference type="RefSeq" id="WP_016482715.1">
    <property type="nucleotide sequence ID" value="NC_021487.1"/>
</dbReference>
<dbReference type="GO" id="GO:0015562">
    <property type="term" value="F:efflux transmembrane transporter activity"/>
    <property type="evidence" value="ECO:0007669"/>
    <property type="project" value="TreeGrafter"/>
</dbReference>
<dbReference type="AlphaFoldDB" id="S0EUX0"/>
<feature type="transmembrane region" description="Helical" evidence="3">
    <location>
        <begin position="20"/>
        <end position="41"/>
    </location>
</feature>
<reference evidence="9" key="1">
    <citation type="submission" date="2013-03" db="EMBL/GenBank/DDBJ databases">
        <title>Genome sequence of Chthonomonas calidirosea, the first sequenced genome from the Armatimonadetes phylum (formally candidate division OP10).</title>
        <authorList>
            <person name="Lee K.C.Y."/>
            <person name="Morgan X.C."/>
            <person name="Dunfield P.F."/>
            <person name="Tamas I."/>
            <person name="Houghton K.M."/>
            <person name="Vyssotski M."/>
            <person name="Ryan J.L.J."/>
            <person name="Lagutin K."/>
            <person name="McDonald I.R."/>
            <person name="Stott M.B."/>
        </authorList>
    </citation>
    <scope>NUCLEOTIDE SEQUENCE [LARGE SCALE GENOMIC DNA]</scope>
    <source>
        <strain evidence="9">DSM 23976 / ICMP 18418 / T49</strain>
    </source>
</reference>
<feature type="domain" description="Multidrug resistance protein MdtA-like alpha-helical hairpin" evidence="4">
    <location>
        <begin position="205"/>
        <end position="268"/>
    </location>
</feature>
<keyword evidence="3" id="KW-0472">Membrane</keyword>
<dbReference type="InParanoid" id="S0EUX0"/>
<dbReference type="HOGENOM" id="CLU_018816_1_4_0"/>
<dbReference type="SUPFAM" id="SSF111369">
    <property type="entry name" value="HlyD-like secretion proteins"/>
    <property type="match status" value="3"/>
</dbReference>
<dbReference type="NCBIfam" id="TIGR01730">
    <property type="entry name" value="RND_mfp"/>
    <property type="match status" value="1"/>
</dbReference>
<dbReference type="STRING" id="454171.CP488_02740"/>
<feature type="coiled-coil region" evidence="2">
    <location>
        <begin position="271"/>
        <end position="319"/>
    </location>
</feature>
<evidence type="ECO:0000259" key="7">
    <source>
        <dbReference type="Pfam" id="PF25989"/>
    </source>
</evidence>
<evidence type="ECO:0000256" key="2">
    <source>
        <dbReference type="SAM" id="Coils"/>
    </source>
</evidence>
<sequence>MKPSSENASPKSAHDDGGRFPIIAPIIVVLIIGVLLVVGALPRLHQRAVLAQEAQQTRETVPLVMVATPHLVPEGGLQLPANIEPILETVINARTQGYLSKLYVDIGSHVKAGQVLAEIEAPDTDLQVTQAEAQQSQAMATVGQSLADLARLKANLQQAQTAVVQQQAVVKEAEASLASTKAKLMQAKAGEAQSEAALSQAQETLKEKQAALESAEAQLALARATNNRYQQLLQKGFVSQQEADQTAATLKTNEAAVTSAKADIQVAQKGVEAAQHAVDSSKAAVEAAQADVEAAQQSVQAAKATLQSLEVAVQGARADLLAGESAVQANKDALTASQANTNRYRVLRGFEKVVAPFDGVITSRNVDVGSLITPGTTTATLSANSSPMPTTGMFGIARTDVVRVQVNVPQAYIDAVRPGSLATIQVRELPGHVFVGKVVSSSHALDTDTRTFLVEIHIPNPQGLLVPGMYAEVTIKPAKQVYRLQVPATALIYDSKGMRVAVLTPDSRVHFQPVQIGRDYGKEVEISSGLAPNDRILLNPSDTLVEGMKVKAINANSSNLSQ</sequence>
<feature type="domain" description="YknX-like C-terminal permuted SH3-like" evidence="7">
    <location>
        <begin position="484"/>
        <end position="551"/>
    </location>
</feature>
<name>S0EUX0_CHTCT</name>
<dbReference type="InterPro" id="IPR058637">
    <property type="entry name" value="YknX-like_C"/>
</dbReference>
<evidence type="ECO:0000256" key="3">
    <source>
        <dbReference type="SAM" id="Phobius"/>
    </source>
</evidence>
<dbReference type="InterPro" id="IPR058624">
    <property type="entry name" value="MdtA-like_HH"/>
</dbReference>
<dbReference type="KEGG" id="ccz:CCALI_01357"/>
<dbReference type="OrthoDB" id="9816569at2"/>
<proteinExistence type="inferred from homology"/>
<dbReference type="InterPro" id="IPR058792">
    <property type="entry name" value="Beta-barrel_RND_2"/>
</dbReference>
<keyword evidence="3" id="KW-1133">Transmembrane helix</keyword>
<dbReference type="PRINTS" id="PR01490">
    <property type="entry name" value="RTXTOXIND"/>
</dbReference>
<dbReference type="Gene3D" id="1.10.287.470">
    <property type="entry name" value="Helix hairpin bin"/>
    <property type="match status" value="3"/>
</dbReference>
<evidence type="ECO:0000313" key="9">
    <source>
        <dbReference type="Proteomes" id="UP000014227"/>
    </source>
</evidence>
<accession>S0EUX0</accession>
<comment type="similarity">
    <text evidence="1">Belongs to the membrane fusion protein (MFP) (TC 8.A.1) family.</text>
</comment>